<keyword evidence="6 8" id="KW-0234">DNA repair</keyword>
<keyword evidence="5 8" id="KW-0233">DNA recombination</keyword>
<reference evidence="11" key="1">
    <citation type="submission" date="2020-05" db="EMBL/GenBank/DDBJ databases">
        <title>Novel species in genus Nocardioides.</title>
        <authorList>
            <person name="Zhang G."/>
        </authorList>
    </citation>
    <scope>NUCLEOTIDE SEQUENCE [LARGE SCALE GENOMIC DNA]</scope>
    <source>
        <strain evidence="11">zg-1050</strain>
    </source>
</reference>
<dbReference type="AlphaFoldDB" id="A0A6M8IZ47"/>
<comment type="function">
    <text evidence="1 8">Involved in DNA repair and RecF pathway recombination.</text>
</comment>
<dbReference type="PANTHER" id="PTHR33991">
    <property type="entry name" value="DNA REPAIR PROTEIN RECO"/>
    <property type="match status" value="1"/>
</dbReference>
<dbReference type="PANTHER" id="PTHR33991:SF1">
    <property type="entry name" value="DNA REPAIR PROTEIN RECO"/>
    <property type="match status" value="1"/>
</dbReference>
<evidence type="ECO:0000259" key="9">
    <source>
        <dbReference type="Pfam" id="PF11967"/>
    </source>
</evidence>
<name>A0A6M8IZ47_9ACTN</name>
<protein>
    <recommendedName>
        <fullName evidence="3 8">DNA repair protein RecO</fullName>
    </recommendedName>
    <alternativeName>
        <fullName evidence="7 8">Recombination protein O</fullName>
    </alternativeName>
</protein>
<keyword evidence="4 8" id="KW-0227">DNA damage</keyword>
<dbReference type="RefSeq" id="WP_173163754.1">
    <property type="nucleotide sequence ID" value="NZ_CP053716.1"/>
</dbReference>
<dbReference type="InterPro" id="IPR037278">
    <property type="entry name" value="ARFGAP/RecO"/>
</dbReference>
<comment type="similarity">
    <text evidence="2 8">Belongs to the RecO family.</text>
</comment>
<dbReference type="Gene3D" id="2.40.50.140">
    <property type="entry name" value="Nucleic acid-binding proteins"/>
    <property type="match status" value="1"/>
</dbReference>
<dbReference type="Proteomes" id="UP000503297">
    <property type="component" value="Chromosome"/>
</dbReference>
<dbReference type="InterPro" id="IPR042242">
    <property type="entry name" value="RecO_C"/>
</dbReference>
<dbReference type="InterPro" id="IPR003717">
    <property type="entry name" value="RecO"/>
</dbReference>
<dbReference type="SUPFAM" id="SSF57863">
    <property type="entry name" value="ArfGap/RecO-like zinc finger"/>
    <property type="match status" value="1"/>
</dbReference>
<dbReference type="NCBIfam" id="TIGR00613">
    <property type="entry name" value="reco"/>
    <property type="match status" value="1"/>
</dbReference>
<gene>
    <name evidence="8 10" type="primary">recO</name>
    <name evidence="10" type="ORF">HLV38_01760</name>
</gene>
<evidence type="ECO:0000256" key="4">
    <source>
        <dbReference type="ARBA" id="ARBA00022763"/>
    </source>
</evidence>
<dbReference type="EMBL" id="CP053716">
    <property type="protein sequence ID" value="QKF06990.1"/>
    <property type="molecule type" value="Genomic_DNA"/>
</dbReference>
<dbReference type="SUPFAM" id="SSF50249">
    <property type="entry name" value="Nucleic acid-binding proteins"/>
    <property type="match status" value="1"/>
</dbReference>
<accession>A0A6M8IZ47</accession>
<dbReference type="HAMAP" id="MF_00201">
    <property type="entry name" value="RecO"/>
    <property type="match status" value="1"/>
</dbReference>
<organism evidence="10 11">
    <name type="scientific">Berryella wangjianweii</name>
    <dbReference type="NCBI Taxonomy" id="2734634"/>
    <lineage>
        <taxon>Bacteria</taxon>
        <taxon>Bacillati</taxon>
        <taxon>Actinomycetota</taxon>
        <taxon>Coriobacteriia</taxon>
        <taxon>Eggerthellales</taxon>
        <taxon>Eggerthellaceae</taxon>
        <taxon>Berryella</taxon>
    </lineage>
</organism>
<dbReference type="KEGG" id="bwa:HLV38_01760"/>
<dbReference type="GO" id="GO:0006310">
    <property type="term" value="P:DNA recombination"/>
    <property type="evidence" value="ECO:0007669"/>
    <property type="project" value="UniProtKB-UniRule"/>
</dbReference>
<keyword evidence="11" id="KW-1185">Reference proteome</keyword>
<dbReference type="Pfam" id="PF11967">
    <property type="entry name" value="RecO_N"/>
    <property type="match status" value="1"/>
</dbReference>
<evidence type="ECO:0000313" key="10">
    <source>
        <dbReference type="EMBL" id="QKF06990.1"/>
    </source>
</evidence>
<dbReference type="GO" id="GO:0006302">
    <property type="term" value="P:double-strand break repair"/>
    <property type="evidence" value="ECO:0007669"/>
    <property type="project" value="TreeGrafter"/>
</dbReference>
<dbReference type="Gene3D" id="1.20.1440.120">
    <property type="entry name" value="Recombination protein O, C-terminal domain"/>
    <property type="match status" value="1"/>
</dbReference>
<dbReference type="InterPro" id="IPR022572">
    <property type="entry name" value="DNA_rep/recomb_RecO_N"/>
</dbReference>
<dbReference type="GO" id="GO:0043590">
    <property type="term" value="C:bacterial nucleoid"/>
    <property type="evidence" value="ECO:0007669"/>
    <property type="project" value="TreeGrafter"/>
</dbReference>
<dbReference type="InterPro" id="IPR012340">
    <property type="entry name" value="NA-bd_OB-fold"/>
</dbReference>
<feature type="domain" description="DNA replication/recombination mediator RecO N-terminal" evidence="9">
    <location>
        <begin position="5"/>
        <end position="77"/>
    </location>
</feature>
<evidence type="ECO:0000256" key="6">
    <source>
        <dbReference type="ARBA" id="ARBA00023204"/>
    </source>
</evidence>
<evidence type="ECO:0000256" key="8">
    <source>
        <dbReference type="HAMAP-Rule" id="MF_00201"/>
    </source>
</evidence>
<sequence>MASRSFRARGLALRKTKLGETDLIVTFLADDGSLLRAVAKGARRPKGSLAARIELCAETDLLLAEGRSLHVISDARLACAHAPLRERLERMASAQVVIELAAHVAQEGLEDPRLFDMTRAALAALDAAEGEQATLIAAAYLLKACASAGLRPTFDRCVTCGADLGSGPQARFSHEAGGSLCSSCARMQAAARVPRALLDCCQALLMSPFSVIGQGGAHAREATAALGLADQWVRAHLATGLKSIPFALAALPDPA</sequence>
<evidence type="ECO:0000256" key="7">
    <source>
        <dbReference type="ARBA" id="ARBA00033409"/>
    </source>
</evidence>
<dbReference type="Pfam" id="PF02565">
    <property type="entry name" value="RecO_C"/>
    <property type="match status" value="1"/>
</dbReference>
<evidence type="ECO:0000256" key="1">
    <source>
        <dbReference type="ARBA" id="ARBA00003065"/>
    </source>
</evidence>
<evidence type="ECO:0000256" key="2">
    <source>
        <dbReference type="ARBA" id="ARBA00007452"/>
    </source>
</evidence>
<evidence type="ECO:0000313" key="11">
    <source>
        <dbReference type="Proteomes" id="UP000503297"/>
    </source>
</evidence>
<evidence type="ECO:0000256" key="3">
    <source>
        <dbReference type="ARBA" id="ARBA00021310"/>
    </source>
</evidence>
<proteinExistence type="inferred from homology"/>
<evidence type="ECO:0000256" key="5">
    <source>
        <dbReference type="ARBA" id="ARBA00023172"/>
    </source>
</evidence>